<reference evidence="3" key="1">
    <citation type="submission" date="2022-02" db="EMBL/GenBank/DDBJ databases">
        <title>Fredinandcohnia quinoae sp. nov. isolated from Chenopodium quinoa seeds.</title>
        <authorList>
            <person name="Saati-Santamaria Z."/>
            <person name="Flores-Felix J.D."/>
            <person name="Igual J.M."/>
            <person name="Velazquez E."/>
            <person name="Garcia-Fraile P."/>
            <person name="Martinez-Molina E."/>
        </authorList>
    </citation>
    <scope>NUCLEOTIDE SEQUENCE</scope>
    <source>
        <strain evidence="3">SECRCQ15</strain>
    </source>
</reference>
<evidence type="ECO:0000313" key="3">
    <source>
        <dbReference type="EMBL" id="MCH1624220.1"/>
    </source>
</evidence>
<dbReference type="RefSeq" id="WP_240252469.1">
    <property type="nucleotide sequence ID" value="NZ_JAKTTI010000002.1"/>
</dbReference>
<keyword evidence="4" id="KW-1185">Reference proteome</keyword>
<comment type="caution">
    <text evidence="3">The sequence shown here is derived from an EMBL/GenBank/DDBJ whole genome shotgun (WGS) entry which is preliminary data.</text>
</comment>
<sequence length="128" mass="14633">MKEIIDKSRILDYLAQYDLESIFSDEVKNDLSLYSFLKGEALCTKGDELQSLYMIVKGKVKIFRTSPEGNTHIVRFKTPLAIIGDIEFVNGMSVINPVESVTEGELIAVRFDVLRTMQSKQVEFLQFF</sequence>
<dbReference type="CDD" id="cd00038">
    <property type="entry name" value="CAP_ED"/>
    <property type="match status" value="1"/>
</dbReference>
<dbReference type="EMBL" id="JAKTTI010000002">
    <property type="protein sequence ID" value="MCH1624220.1"/>
    <property type="molecule type" value="Genomic_DNA"/>
</dbReference>
<dbReference type="Proteomes" id="UP001431131">
    <property type="component" value="Unassembled WGS sequence"/>
</dbReference>
<dbReference type="AlphaFoldDB" id="A0AAW5E3T8"/>
<protein>
    <submittedName>
        <fullName evidence="3">Cyclic nucleotide-binding domain-containing protein</fullName>
    </submittedName>
</protein>
<feature type="domain" description="Cyclic nucleotide-binding" evidence="2">
    <location>
        <begin position="26"/>
        <end position="117"/>
    </location>
</feature>
<proteinExistence type="predicted"/>
<evidence type="ECO:0000313" key="4">
    <source>
        <dbReference type="Proteomes" id="UP001431131"/>
    </source>
</evidence>
<accession>A0AAW5E3T8</accession>
<dbReference type="InterPro" id="IPR014710">
    <property type="entry name" value="RmlC-like_jellyroll"/>
</dbReference>
<dbReference type="PROSITE" id="PS50042">
    <property type="entry name" value="CNMP_BINDING_3"/>
    <property type="match status" value="1"/>
</dbReference>
<dbReference type="InterPro" id="IPR018490">
    <property type="entry name" value="cNMP-bd_dom_sf"/>
</dbReference>
<organism evidence="3 4">
    <name type="scientific">Fredinandcohnia quinoae</name>
    <dbReference type="NCBI Taxonomy" id="2918902"/>
    <lineage>
        <taxon>Bacteria</taxon>
        <taxon>Bacillati</taxon>
        <taxon>Bacillota</taxon>
        <taxon>Bacilli</taxon>
        <taxon>Bacillales</taxon>
        <taxon>Bacillaceae</taxon>
        <taxon>Fredinandcohnia</taxon>
    </lineage>
</organism>
<evidence type="ECO:0000259" key="2">
    <source>
        <dbReference type="PROSITE" id="PS50042"/>
    </source>
</evidence>
<keyword evidence="1" id="KW-0010">Activator</keyword>
<gene>
    <name evidence="3" type="ORF">MJG50_02675</name>
</gene>
<name>A0AAW5E3T8_9BACI</name>
<dbReference type="Pfam" id="PF00027">
    <property type="entry name" value="cNMP_binding"/>
    <property type="match status" value="1"/>
</dbReference>
<dbReference type="InterPro" id="IPR000595">
    <property type="entry name" value="cNMP-bd_dom"/>
</dbReference>
<evidence type="ECO:0000256" key="1">
    <source>
        <dbReference type="ARBA" id="ARBA00023159"/>
    </source>
</evidence>
<dbReference type="SUPFAM" id="SSF51206">
    <property type="entry name" value="cAMP-binding domain-like"/>
    <property type="match status" value="1"/>
</dbReference>
<dbReference type="Gene3D" id="2.60.120.10">
    <property type="entry name" value="Jelly Rolls"/>
    <property type="match status" value="1"/>
</dbReference>